<sequence length="340" mass="36976">MQKKRRPTMQDVAEIVGVTKMTVSRYLKYPDKVAKSTGNSIQIALDDVGYITNRVPGILSNRSSRTIGVVLPSLSHPVFQHVIKGIEKVTETVNYQVMVAHGGYDVDIEEQRIQSLLSFNVDGLILADSEHSERALKMIGTAGIPFIEVLDADEVMSTEDDASTMSVGIDNELAAMSMVTLMIERGYENIVCLSAKKGIRTQSKLQGYVNAMEQAGLQARSLTAKSESSVSVAKKMARKVMERYSDTDAFFCTDDELAAGVLLECQQLDLRVPEDIGIAGIHALDIGQSMMPRLASIVTPDVETGEQAALSLLAMIEGRSLSTKPLAFELDEGESLLSPT</sequence>
<feature type="domain" description="HTH lacI-type" evidence="4">
    <location>
        <begin position="7"/>
        <end position="61"/>
    </location>
</feature>
<dbReference type="GO" id="GO:0000976">
    <property type="term" value="F:transcription cis-regulatory region binding"/>
    <property type="evidence" value="ECO:0007669"/>
    <property type="project" value="TreeGrafter"/>
</dbReference>
<dbReference type="InterPro" id="IPR010982">
    <property type="entry name" value="Lambda_DNA-bd_dom_sf"/>
</dbReference>
<dbReference type="PROSITE" id="PS50932">
    <property type="entry name" value="HTH_LACI_2"/>
    <property type="match status" value="1"/>
</dbReference>
<dbReference type="GO" id="GO:0003700">
    <property type="term" value="F:DNA-binding transcription factor activity"/>
    <property type="evidence" value="ECO:0007669"/>
    <property type="project" value="TreeGrafter"/>
</dbReference>
<dbReference type="SMART" id="SM00354">
    <property type="entry name" value="HTH_LACI"/>
    <property type="match status" value="1"/>
</dbReference>
<dbReference type="Proteomes" id="UP000095039">
    <property type="component" value="Unassembled WGS sequence"/>
</dbReference>
<dbReference type="PROSITE" id="PS00356">
    <property type="entry name" value="HTH_LACI_1"/>
    <property type="match status" value="1"/>
</dbReference>
<evidence type="ECO:0000313" key="5">
    <source>
        <dbReference type="EMBL" id="OEE62150.1"/>
    </source>
</evidence>
<keyword evidence="6" id="KW-1185">Reference proteome</keyword>
<evidence type="ECO:0000256" key="2">
    <source>
        <dbReference type="ARBA" id="ARBA00023125"/>
    </source>
</evidence>
<reference evidence="5 6" key="1">
    <citation type="journal article" date="2012" name="Science">
        <title>Ecological populations of bacteria act as socially cohesive units of antibiotic production and resistance.</title>
        <authorList>
            <person name="Cordero O.X."/>
            <person name="Wildschutte H."/>
            <person name="Kirkup B."/>
            <person name="Proehl S."/>
            <person name="Ngo L."/>
            <person name="Hussain F."/>
            <person name="Le Roux F."/>
            <person name="Mincer T."/>
            <person name="Polz M.F."/>
        </authorList>
    </citation>
    <scope>NUCLEOTIDE SEQUENCE [LARGE SCALE GENOMIC DNA]</scope>
    <source>
        <strain evidence="5 6">FF-454</strain>
    </source>
</reference>
<dbReference type="SUPFAM" id="SSF53822">
    <property type="entry name" value="Periplasmic binding protein-like I"/>
    <property type="match status" value="1"/>
</dbReference>
<dbReference type="EMBL" id="AJWN02000040">
    <property type="protein sequence ID" value="OEE62150.1"/>
    <property type="molecule type" value="Genomic_DNA"/>
</dbReference>
<accession>A0A1E5C9H9</accession>
<comment type="caution">
    <text evidence="5">The sequence shown here is derived from an EMBL/GenBank/DDBJ whole genome shotgun (WGS) entry which is preliminary data.</text>
</comment>
<dbReference type="SUPFAM" id="SSF47413">
    <property type="entry name" value="lambda repressor-like DNA-binding domains"/>
    <property type="match status" value="1"/>
</dbReference>
<dbReference type="InterPro" id="IPR001761">
    <property type="entry name" value="Peripla_BP/Lac1_sug-bd_dom"/>
</dbReference>
<dbReference type="PANTHER" id="PTHR30146:SF2">
    <property type="entry name" value="HTH-TYPE TRANSCRIPTIONAL REGULATOR GNTR"/>
    <property type="match status" value="1"/>
</dbReference>
<proteinExistence type="predicted"/>
<dbReference type="InterPro" id="IPR028082">
    <property type="entry name" value="Peripla_BP_I"/>
</dbReference>
<evidence type="ECO:0000313" key="6">
    <source>
        <dbReference type="Proteomes" id="UP000095039"/>
    </source>
</evidence>
<dbReference type="CDD" id="cd01575">
    <property type="entry name" value="PBP1_GntR"/>
    <property type="match status" value="1"/>
</dbReference>
<dbReference type="InterPro" id="IPR000843">
    <property type="entry name" value="HTH_LacI"/>
</dbReference>
<evidence type="ECO:0000256" key="1">
    <source>
        <dbReference type="ARBA" id="ARBA00023015"/>
    </source>
</evidence>
<dbReference type="CDD" id="cd01392">
    <property type="entry name" value="HTH_LacI"/>
    <property type="match status" value="1"/>
</dbReference>
<gene>
    <name evidence="5" type="ORF">A1OK_01190</name>
</gene>
<evidence type="ECO:0000259" key="4">
    <source>
        <dbReference type="PROSITE" id="PS50932"/>
    </source>
</evidence>
<dbReference type="Gene3D" id="1.10.260.40">
    <property type="entry name" value="lambda repressor-like DNA-binding domains"/>
    <property type="match status" value="1"/>
</dbReference>
<keyword evidence="3" id="KW-0804">Transcription</keyword>
<evidence type="ECO:0000256" key="3">
    <source>
        <dbReference type="ARBA" id="ARBA00023163"/>
    </source>
</evidence>
<dbReference type="Pfam" id="PF00356">
    <property type="entry name" value="LacI"/>
    <property type="match status" value="1"/>
</dbReference>
<dbReference type="AlphaFoldDB" id="A0A1E5C9H9"/>
<dbReference type="PANTHER" id="PTHR30146">
    <property type="entry name" value="LACI-RELATED TRANSCRIPTIONAL REPRESSOR"/>
    <property type="match status" value="1"/>
</dbReference>
<dbReference type="Gene3D" id="3.40.50.2300">
    <property type="match status" value="2"/>
</dbReference>
<name>A0A1E5C9H9_9GAMM</name>
<keyword evidence="2" id="KW-0238">DNA-binding</keyword>
<dbReference type="Pfam" id="PF00532">
    <property type="entry name" value="Peripla_BP_1"/>
    <property type="match status" value="1"/>
</dbReference>
<protein>
    <submittedName>
        <fullName evidence="5">Transcriptional regulator</fullName>
    </submittedName>
</protein>
<dbReference type="RefSeq" id="WP_016962103.1">
    <property type="nucleotide sequence ID" value="NZ_AJWN02000040.1"/>
</dbReference>
<organism evidence="5 6">
    <name type="scientific">Enterovibrio norvegicus FF-454</name>
    <dbReference type="NCBI Taxonomy" id="1185651"/>
    <lineage>
        <taxon>Bacteria</taxon>
        <taxon>Pseudomonadati</taxon>
        <taxon>Pseudomonadota</taxon>
        <taxon>Gammaproteobacteria</taxon>
        <taxon>Vibrionales</taxon>
        <taxon>Vibrionaceae</taxon>
        <taxon>Enterovibrio</taxon>
    </lineage>
</organism>
<keyword evidence="1" id="KW-0805">Transcription regulation</keyword>